<feature type="domain" description="Helicase ATP-binding" evidence="10">
    <location>
        <begin position="29"/>
        <end position="223"/>
    </location>
</feature>
<keyword evidence="4 12" id="KW-0347">Helicase</keyword>
<dbReference type="InterPro" id="IPR055369">
    <property type="entry name" value="WH2_Lhr"/>
</dbReference>
<dbReference type="Pfam" id="PF23236">
    <property type="entry name" value="WHD_2nd_Lhr"/>
    <property type="match status" value="1"/>
</dbReference>
<evidence type="ECO:0000256" key="4">
    <source>
        <dbReference type="ARBA" id="ARBA00022806"/>
    </source>
</evidence>
<dbReference type="Pfam" id="PF19306">
    <property type="entry name" value="WHD_Lhr"/>
    <property type="match status" value="1"/>
</dbReference>
<name>A0A7C2NX05_9PLAN</name>
<dbReference type="InterPro" id="IPR055367">
    <property type="entry name" value="WH4_Lhr"/>
</dbReference>
<dbReference type="InterPro" id="IPR027417">
    <property type="entry name" value="P-loop_NTPase"/>
</dbReference>
<evidence type="ECO:0000256" key="3">
    <source>
        <dbReference type="ARBA" id="ARBA00022801"/>
    </source>
</evidence>
<proteinExistence type="predicted"/>
<evidence type="ECO:0000256" key="2">
    <source>
        <dbReference type="ARBA" id="ARBA00022763"/>
    </source>
</evidence>
<dbReference type="CDD" id="cd17922">
    <property type="entry name" value="DEXHc_LHR-like"/>
    <property type="match status" value="1"/>
</dbReference>
<evidence type="ECO:0000256" key="6">
    <source>
        <dbReference type="ARBA" id="ARBA00023125"/>
    </source>
</evidence>
<keyword evidence="1" id="KW-0547">Nucleotide-binding</keyword>
<keyword evidence="8" id="KW-0413">Isomerase</keyword>
<dbReference type="InterPro" id="IPR013701">
    <property type="entry name" value="Lhr-like_DEAD/DEAH_assoc"/>
</dbReference>
<dbReference type="InterPro" id="IPR011545">
    <property type="entry name" value="DEAD/DEAH_box_helicase_dom"/>
</dbReference>
<keyword evidence="3" id="KW-0378">Hydrolase</keyword>
<evidence type="ECO:0000256" key="5">
    <source>
        <dbReference type="ARBA" id="ARBA00022840"/>
    </source>
</evidence>
<dbReference type="GO" id="GO:0016887">
    <property type="term" value="F:ATP hydrolysis activity"/>
    <property type="evidence" value="ECO:0007669"/>
    <property type="project" value="TreeGrafter"/>
</dbReference>
<evidence type="ECO:0000256" key="1">
    <source>
        <dbReference type="ARBA" id="ARBA00022741"/>
    </source>
</evidence>
<reference evidence="12" key="1">
    <citation type="journal article" date="2020" name="mSystems">
        <title>Genome- and Community-Level Interaction Insights into Carbon Utilization and Element Cycling Functions of Hydrothermarchaeota in Hydrothermal Sediment.</title>
        <authorList>
            <person name="Zhou Z."/>
            <person name="Liu Y."/>
            <person name="Xu W."/>
            <person name="Pan J."/>
            <person name="Luo Z.H."/>
            <person name="Li M."/>
        </authorList>
    </citation>
    <scope>NUCLEOTIDE SEQUENCE [LARGE SCALE GENOMIC DNA]</scope>
    <source>
        <strain evidence="12">SpSt-339</strain>
    </source>
</reference>
<accession>A0A7C2NX05</accession>
<evidence type="ECO:0000256" key="8">
    <source>
        <dbReference type="ARBA" id="ARBA00023235"/>
    </source>
</evidence>
<sequence>MQDFGFHPLIQQWFAGRFGGPTEPQRRGWPVIAGGGHTLIAAPTGSGKTLTAFLAVIDRLLRESVQGGLPDEIRVVYVSPLRALSNDMHRNLQGPLDELTRLAEEIGAPPPGIRVGLRTGDTSAKDRAAIVRRPPQILVTTPESLYLMLTSPRAREALAAVDTVIVDEIHALVRDKRGSHLALSLERLAALSSRPIQRIGLSATQKPLDRVARFLTGATDEPCTIVDVGHQRQLDLAVDVPIEDLSAVCTHEQWAVVYARMAELIQSHHSTIIFVNTRRMAERLTHQLSAILGEEHVSSHHGSLSADIRLSTERRLKSGDLKAVVATASLELGIDVGYIDLVLQLGSPRSIATFLQRIGRSGHSLHAIPKGRLMPLTRDELLECLALLRAVKHGVLDAVRIPVAPLDVLAQQIVAEAVCGECDVEDLFERFRRADPYRELTRERFDEALTFLSDGLTDRSGRGGSLLYYDRVNGRIKARPVAKGIAVGNAGAIPELGSYRVVAMPEQTVIGSVDEDFAVESQRGDIFLLGNTSWRIESVRQGDVQVSDAHGAPPTIPFWFGEAPGRTLELSEQVSQLRDELTARCDDAAAAIDWLIAETGCPDQPAGLIVEYIRSERAALGLVPTQRQVVFERFFDETGGMQLVVHAPFGAPITRAWGYAMRKRFCRSFDFELQATADDDGFILSIGPQHSFPIESLFGMLTSHNVRNLLEQAVLVQPPFQLRWRWNVTRSLLVARTKFGQKVPPALQRFRADDLLTAVFPSLTGCQENHTGDIEIPDHPLVQQTMHDCLHEAMDLDGLIDVLRRIESGEIQLVARDTREPSPFCYELLNAYPYAFLDGGEIQERRTRTVSPGSDLSSDGPPLDWLDPVAIEQVVAEALPLVRSADELHDLLLTVGVLPTTACLDGTVPRPEPTPDWPAWFAELVADRRACEITLSDGRRAWIAVERAPAVQALQPFTLPDGFAVPAALQKEWDSVAARLLVARGWMEFCGPVTAAELAAHLGWTASQTASVLEALEGEGAVLRGRYRRREAVSLDWCHRRLLSRIHRLTLAGLRKQIEPVDVAAFQRFLFAHHGIWNQHRFHSDPLAPVFGGEGRGEGASAPENTLTLTLSHEARERGPNQIAPAGANGVYDVVAQLQGIDVPAQCWERDVLPARLRDYQPAWLDELCLTGEVGWGRLDPPSLSPDRTPGGNLTRVASLSLFLRGDLGWLLPAAKDGDAAPLSSQAQEILELLQRDGASFAADLMQQSRMLPTHLEEALGELISRGLVTADSFAGLRSLIAEKTDLIGRPLRRHTPGLSRRRMLGTVSGRWSIWRRQQDTTALTDAERLPAWCWQLVRRWGVVFRDLLTRDDAAPRWWELVPIFRRMEARGELRGGRFIVGVAGEQFALESTIHELRKHREPEGSPSYVVVNAADPLNLVGILTDPPRVPSLASNRIVYRDGLAVAALEGGDVVWLASCSAGERRIVTALLHGQNPDELPDPHSPRRRSGRKPAREEYPKQIPRPLIR</sequence>
<dbReference type="Pfam" id="PF23235">
    <property type="entry name" value="WHD_3rd_Lhr"/>
    <property type="match status" value="1"/>
</dbReference>
<dbReference type="Pfam" id="PF00270">
    <property type="entry name" value="DEAD"/>
    <property type="match status" value="1"/>
</dbReference>
<comment type="caution">
    <text evidence="12">The sequence shown here is derived from an EMBL/GenBank/DDBJ whole genome shotgun (WGS) entry which is preliminary data.</text>
</comment>
<protein>
    <submittedName>
        <fullName evidence="12">DEAD/DEAH box helicase</fullName>
    </submittedName>
</protein>
<dbReference type="SUPFAM" id="SSF52540">
    <property type="entry name" value="P-loop containing nucleoside triphosphate hydrolases"/>
    <property type="match status" value="1"/>
</dbReference>
<dbReference type="Pfam" id="PF00271">
    <property type="entry name" value="Helicase_C"/>
    <property type="match status" value="1"/>
</dbReference>
<dbReference type="SMART" id="SM00490">
    <property type="entry name" value="HELICc"/>
    <property type="match status" value="1"/>
</dbReference>
<dbReference type="PANTHER" id="PTHR47962:SF5">
    <property type="entry name" value="ATP-DEPENDENT HELICASE LHR-RELATED"/>
    <property type="match status" value="1"/>
</dbReference>
<dbReference type="GO" id="GO:0005524">
    <property type="term" value="F:ATP binding"/>
    <property type="evidence" value="ECO:0007669"/>
    <property type="project" value="UniProtKB-KW"/>
</dbReference>
<dbReference type="SMART" id="SM00382">
    <property type="entry name" value="AAA"/>
    <property type="match status" value="1"/>
</dbReference>
<keyword evidence="6" id="KW-0238">DNA-binding</keyword>
<dbReference type="InterPro" id="IPR014001">
    <property type="entry name" value="Helicase_ATP-bd"/>
</dbReference>
<evidence type="ECO:0000259" key="10">
    <source>
        <dbReference type="PROSITE" id="PS51192"/>
    </source>
</evidence>
<keyword evidence="2" id="KW-0227">DNA damage</keyword>
<dbReference type="InterPro" id="IPR052511">
    <property type="entry name" value="ATP-dep_Helicase"/>
</dbReference>
<dbReference type="PANTHER" id="PTHR47962">
    <property type="entry name" value="ATP-DEPENDENT HELICASE LHR-RELATED-RELATED"/>
    <property type="match status" value="1"/>
</dbReference>
<dbReference type="GO" id="GO:0003677">
    <property type="term" value="F:DNA binding"/>
    <property type="evidence" value="ECO:0007669"/>
    <property type="project" value="UniProtKB-KW"/>
</dbReference>
<dbReference type="PROSITE" id="PS51192">
    <property type="entry name" value="HELICASE_ATP_BIND_1"/>
    <property type="match status" value="1"/>
</dbReference>
<dbReference type="Pfam" id="PF08494">
    <property type="entry name" value="DEAD_assoc"/>
    <property type="match status" value="1"/>
</dbReference>
<dbReference type="GO" id="GO:0004386">
    <property type="term" value="F:helicase activity"/>
    <property type="evidence" value="ECO:0007669"/>
    <property type="project" value="UniProtKB-KW"/>
</dbReference>
<dbReference type="Pfam" id="PF23234">
    <property type="entry name" value="WHD_4th_Lhr"/>
    <property type="match status" value="1"/>
</dbReference>
<dbReference type="InterPro" id="IPR001650">
    <property type="entry name" value="Helicase_C-like"/>
</dbReference>
<gene>
    <name evidence="12" type="ORF">ENQ76_05290</name>
</gene>
<keyword evidence="5" id="KW-0067">ATP-binding</keyword>
<evidence type="ECO:0000313" key="12">
    <source>
        <dbReference type="EMBL" id="HEN14869.1"/>
    </source>
</evidence>
<dbReference type="InterPro" id="IPR055368">
    <property type="entry name" value="WH3_Lhr"/>
</dbReference>
<evidence type="ECO:0000259" key="11">
    <source>
        <dbReference type="PROSITE" id="PS51194"/>
    </source>
</evidence>
<feature type="domain" description="Helicase C-terminal" evidence="11">
    <location>
        <begin position="241"/>
        <end position="414"/>
    </location>
</feature>
<dbReference type="EMBL" id="DSOK01000154">
    <property type="protein sequence ID" value="HEN14869.1"/>
    <property type="molecule type" value="Genomic_DNA"/>
</dbReference>
<dbReference type="InterPro" id="IPR003593">
    <property type="entry name" value="AAA+_ATPase"/>
</dbReference>
<dbReference type="CDD" id="cd18796">
    <property type="entry name" value="SF2_C_LHR"/>
    <property type="match status" value="1"/>
</dbReference>
<keyword evidence="7" id="KW-0234">DNA repair</keyword>
<dbReference type="SMART" id="SM00487">
    <property type="entry name" value="DEXDc"/>
    <property type="match status" value="1"/>
</dbReference>
<dbReference type="GO" id="GO:0006281">
    <property type="term" value="P:DNA repair"/>
    <property type="evidence" value="ECO:0007669"/>
    <property type="project" value="UniProtKB-KW"/>
</dbReference>
<evidence type="ECO:0000256" key="7">
    <source>
        <dbReference type="ARBA" id="ARBA00023204"/>
    </source>
</evidence>
<dbReference type="InterPro" id="IPR045628">
    <property type="entry name" value="Lhr_WH_dom"/>
</dbReference>
<feature type="region of interest" description="Disordered" evidence="9">
    <location>
        <begin position="1474"/>
        <end position="1509"/>
    </location>
</feature>
<evidence type="ECO:0000256" key="9">
    <source>
        <dbReference type="SAM" id="MobiDB-lite"/>
    </source>
</evidence>
<organism evidence="12">
    <name type="scientific">Schlesneria paludicola</name>
    <dbReference type="NCBI Taxonomy" id="360056"/>
    <lineage>
        <taxon>Bacteria</taxon>
        <taxon>Pseudomonadati</taxon>
        <taxon>Planctomycetota</taxon>
        <taxon>Planctomycetia</taxon>
        <taxon>Planctomycetales</taxon>
        <taxon>Planctomycetaceae</taxon>
        <taxon>Schlesneria</taxon>
    </lineage>
</organism>
<dbReference type="Gene3D" id="3.40.50.300">
    <property type="entry name" value="P-loop containing nucleotide triphosphate hydrolases"/>
    <property type="match status" value="2"/>
</dbReference>
<dbReference type="PROSITE" id="PS51194">
    <property type="entry name" value="HELICASE_CTER"/>
    <property type="match status" value="1"/>
</dbReference>